<dbReference type="CDD" id="cd15550">
    <property type="entry name" value="PHD_MLL5"/>
    <property type="match status" value="1"/>
</dbReference>
<dbReference type="PROSITE" id="PS01359">
    <property type="entry name" value="ZF_PHD_1"/>
    <property type="match status" value="1"/>
</dbReference>
<protein>
    <recommendedName>
        <fullName evidence="5">Zinc finger PHD-type domain-containing protein</fullName>
    </recommendedName>
</protein>
<feature type="domain" description="Zinc finger PHD-type" evidence="5">
    <location>
        <begin position="184"/>
        <end position="231"/>
    </location>
</feature>
<feature type="compositionally biased region" description="Low complexity" evidence="4">
    <location>
        <begin position="128"/>
        <end position="140"/>
    </location>
</feature>
<evidence type="ECO:0000256" key="3">
    <source>
        <dbReference type="ARBA" id="ARBA00022833"/>
    </source>
</evidence>
<dbReference type="EMBL" id="JAWIZZ010000053">
    <property type="protein sequence ID" value="KAK5778325.1"/>
    <property type="molecule type" value="Genomic_DNA"/>
</dbReference>
<feature type="compositionally biased region" description="Basic and acidic residues" evidence="4">
    <location>
        <begin position="152"/>
        <end position="170"/>
    </location>
</feature>
<organism evidence="6 7">
    <name type="scientific">Arxiozyma heterogenica</name>
    <dbReference type="NCBI Taxonomy" id="278026"/>
    <lineage>
        <taxon>Eukaryota</taxon>
        <taxon>Fungi</taxon>
        <taxon>Dikarya</taxon>
        <taxon>Ascomycota</taxon>
        <taxon>Saccharomycotina</taxon>
        <taxon>Saccharomycetes</taxon>
        <taxon>Saccharomycetales</taxon>
        <taxon>Saccharomycetaceae</taxon>
        <taxon>Arxiozyma</taxon>
    </lineage>
</organism>
<feature type="compositionally biased region" description="Basic and acidic residues" evidence="4">
    <location>
        <begin position="330"/>
        <end position="345"/>
    </location>
</feature>
<dbReference type="Proteomes" id="UP001306508">
    <property type="component" value="Unassembled WGS sequence"/>
</dbReference>
<dbReference type="FunFam" id="3.30.40.10:FF:000593">
    <property type="entry name" value="Cti6p"/>
    <property type="match status" value="1"/>
</dbReference>
<feature type="compositionally biased region" description="Acidic residues" evidence="4">
    <location>
        <begin position="171"/>
        <end position="181"/>
    </location>
</feature>
<feature type="compositionally biased region" description="Acidic residues" evidence="4">
    <location>
        <begin position="43"/>
        <end position="54"/>
    </location>
</feature>
<evidence type="ECO:0000313" key="6">
    <source>
        <dbReference type="EMBL" id="KAK5778325.1"/>
    </source>
</evidence>
<keyword evidence="3" id="KW-0862">Zinc</keyword>
<dbReference type="InterPro" id="IPR019786">
    <property type="entry name" value="Zinc_finger_PHD-type_CS"/>
</dbReference>
<dbReference type="GO" id="GO:0061186">
    <property type="term" value="P:negative regulation of silent mating-type cassette heterochromatin formation"/>
    <property type="evidence" value="ECO:0007669"/>
    <property type="project" value="TreeGrafter"/>
</dbReference>
<dbReference type="GO" id="GO:0033698">
    <property type="term" value="C:Rpd3L complex"/>
    <property type="evidence" value="ECO:0007669"/>
    <property type="project" value="TreeGrafter"/>
</dbReference>
<dbReference type="SMART" id="SM00249">
    <property type="entry name" value="PHD"/>
    <property type="match status" value="1"/>
</dbReference>
<keyword evidence="2" id="KW-0863">Zinc-finger</keyword>
<dbReference type="SUPFAM" id="SSF57903">
    <property type="entry name" value="FYVE/PHD zinc finger"/>
    <property type="match status" value="1"/>
</dbReference>
<feature type="compositionally biased region" description="Basic and acidic residues" evidence="4">
    <location>
        <begin position="73"/>
        <end position="82"/>
    </location>
</feature>
<keyword evidence="1" id="KW-0479">Metal-binding</keyword>
<evidence type="ECO:0000256" key="4">
    <source>
        <dbReference type="SAM" id="MobiDB-lite"/>
    </source>
</evidence>
<feature type="region of interest" description="Disordered" evidence="4">
    <location>
        <begin position="1"/>
        <end position="183"/>
    </location>
</feature>
<feature type="region of interest" description="Disordered" evidence="4">
    <location>
        <begin position="459"/>
        <end position="584"/>
    </location>
</feature>
<evidence type="ECO:0000256" key="1">
    <source>
        <dbReference type="ARBA" id="ARBA00022723"/>
    </source>
</evidence>
<evidence type="ECO:0000256" key="2">
    <source>
        <dbReference type="ARBA" id="ARBA00022771"/>
    </source>
</evidence>
<dbReference type="GO" id="GO:0070210">
    <property type="term" value="C:Rpd3L-Expanded complex"/>
    <property type="evidence" value="ECO:0007669"/>
    <property type="project" value="TreeGrafter"/>
</dbReference>
<feature type="compositionally biased region" description="Low complexity" evidence="4">
    <location>
        <begin position="17"/>
        <end position="35"/>
    </location>
</feature>
<feature type="compositionally biased region" description="Polar residues" evidence="4">
    <location>
        <begin position="60"/>
        <end position="72"/>
    </location>
</feature>
<dbReference type="InterPro" id="IPR053051">
    <property type="entry name" value="HDAC_complex_subunit"/>
</dbReference>
<sequence>MSESLERLMKREEESKNITNDSPNDNNDNNNNVLNEEMLKIDNEEEDEVDEESVDYPKGNNPNDIKNNLTGDKNTDLVKETIKPAPLSPPSKPSSEPDISNLEEDNKGVSLRTEKSIKDIKLKKNVNKADINDNSNNNDNNDNDKVINQSDLKSKEYSREQEPKIDKETQQEEAPEEEEEGETRCICNELDPPDDSGLFIQCEQCGVWQHGYCVGIIKEDTPDKYWCEQCRPDLHRLYITDLGENRSLYKPVQGLRRQKKRLTRQSQASKKNKTNRSKDLAETSSTTTDTSLSIDSSSPSTITSSVSKTSRKTDNSISSTISRSTRSSNKNKDKSVTTEDSKSDVRSNISTRSDNNSSINETDDDINDNGNDYDDNENTDSINQSSTSYNENNRRLQDRKRATFQAREEKQYQRMLEKAIKESKQESNNTDNPSKRIEENIYDDKNSLAINKSLDDEKISKPIGENKSNKTNLAKKLTIRDKDSDSISDQDSIKNENKEQTSDTNGNVLKRPLATVKKSQRGTKRARRAATSTEKTTKGGRRGKGSRSQTNQSTLEESGGNTHTFKGHSEVNLSKPVKPRLPPTRTTLNEMKRRVSAILEFISRTQWELSQDQQTKEELIKFVENEEFVKKVTNVYDRYNDTLTMMDDLTRQLLLWEQKYCFNTIKVNKEEEEED</sequence>
<feature type="compositionally biased region" description="Basic and acidic residues" evidence="4">
    <location>
        <begin position="1"/>
        <end position="16"/>
    </location>
</feature>
<dbReference type="InterPro" id="IPR001965">
    <property type="entry name" value="Znf_PHD"/>
</dbReference>
<dbReference type="GO" id="GO:0008270">
    <property type="term" value="F:zinc ion binding"/>
    <property type="evidence" value="ECO:0007669"/>
    <property type="project" value="UniProtKB-KW"/>
</dbReference>
<dbReference type="InterPro" id="IPR013083">
    <property type="entry name" value="Znf_RING/FYVE/PHD"/>
</dbReference>
<dbReference type="Pfam" id="PF20826">
    <property type="entry name" value="PHD_5"/>
    <property type="match status" value="1"/>
</dbReference>
<feature type="compositionally biased region" description="Basic residues" evidence="4">
    <location>
        <begin position="518"/>
        <end position="528"/>
    </location>
</feature>
<feature type="compositionally biased region" description="Basic and acidic residues" evidence="4">
    <location>
        <begin position="478"/>
        <end position="501"/>
    </location>
</feature>
<feature type="compositionally biased region" description="Polar residues" evidence="4">
    <location>
        <begin position="381"/>
        <end position="391"/>
    </location>
</feature>
<reference evidence="7" key="1">
    <citation type="submission" date="2023-07" db="EMBL/GenBank/DDBJ databases">
        <title>A draft genome of Kazachstania heterogenica Y-27499.</title>
        <authorList>
            <person name="Donic C."/>
            <person name="Kralova J.S."/>
            <person name="Fidel L."/>
            <person name="Ben-Dor S."/>
            <person name="Jung S."/>
        </authorList>
    </citation>
    <scope>NUCLEOTIDE SEQUENCE [LARGE SCALE GENOMIC DNA]</scope>
    <source>
        <strain evidence="7">Y27499</strain>
    </source>
</reference>
<feature type="region of interest" description="Disordered" evidence="4">
    <location>
        <begin position="419"/>
        <end position="443"/>
    </location>
</feature>
<feature type="compositionally biased region" description="Basic and acidic residues" evidence="4">
    <location>
        <begin position="104"/>
        <end position="122"/>
    </location>
</feature>
<evidence type="ECO:0000313" key="7">
    <source>
        <dbReference type="Proteomes" id="UP001306508"/>
    </source>
</evidence>
<gene>
    <name evidence="6" type="ORF">RI543_003984</name>
</gene>
<feature type="compositionally biased region" description="Polar residues" evidence="4">
    <location>
        <begin position="549"/>
        <end position="564"/>
    </location>
</feature>
<dbReference type="Gene3D" id="3.30.40.10">
    <property type="entry name" value="Zinc/RING finger domain, C3HC4 (zinc finger)"/>
    <property type="match status" value="1"/>
</dbReference>
<dbReference type="InterPro" id="IPR011011">
    <property type="entry name" value="Znf_FYVE_PHD"/>
</dbReference>
<comment type="caution">
    <text evidence="6">The sequence shown here is derived from an EMBL/GenBank/DDBJ whole genome shotgun (WGS) entry which is preliminary data.</text>
</comment>
<feature type="compositionally biased region" description="Low complexity" evidence="4">
    <location>
        <begin position="315"/>
        <end position="328"/>
    </location>
</feature>
<dbReference type="AlphaFoldDB" id="A0AAN7WFC9"/>
<dbReference type="PANTHER" id="PTHR47793">
    <property type="entry name" value="HISTONE DEACETYLASE COMPLEX SUBUNIT CTI6"/>
    <property type="match status" value="1"/>
</dbReference>
<evidence type="ECO:0000259" key="5">
    <source>
        <dbReference type="SMART" id="SM00249"/>
    </source>
</evidence>
<feature type="compositionally biased region" description="Acidic residues" evidence="4">
    <location>
        <begin position="361"/>
        <end position="378"/>
    </location>
</feature>
<keyword evidence="7" id="KW-1185">Reference proteome</keyword>
<feature type="compositionally biased region" description="Basic and acidic residues" evidence="4">
    <location>
        <begin position="433"/>
        <end position="443"/>
    </location>
</feature>
<proteinExistence type="predicted"/>
<accession>A0AAN7WFC9</accession>
<feature type="region of interest" description="Disordered" evidence="4">
    <location>
        <begin position="250"/>
        <end position="398"/>
    </location>
</feature>
<dbReference type="GO" id="GO:0061188">
    <property type="term" value="P:negative regulation of rDNA heterochromatin formation"/>
    <property type="evidence" value="ECO:0007669"/>
    <property type="project" value="TreeGrafter"/>
</dbReference>
<feature type="compositionally biased region" description="Low complexity" evidence="4">
    <location>
        <begin position="283"/>
        <end position="308"/>
    </location>
</feature>
<name>A0AAN7WFC9_9SACH</name>
<dbReference type="PANTHER" id="PTHR47793:SF1">
    <property type="entry name" value="HISTONE DEACETYLASE COMPLEX SUBUNIT CTI6"/>
    <property type="match status" value="1"/>
</dbReference>